<evidence type="ECO:0000256" key="3">
    <source>
        <dbReference type="SAM" id="Phobius"/>
    </source>
</evidence>
<evidence type="ECO:0000256" key="1">
    <source>
        <dbReference type="PROSITE-ProRule" id="PRU00846"/>
    </source>
</evidence>
<gene>
    <name evidence="5" type="ORF">Pyn_22319</name>
</gene>
<dbReference type="InterPro" id="IPR025761">
    <property type="entry name" value="FFD_box"/>
</dbReference>
<evidence type="ECO:0000259" key="4">
    <source>
        <dbReference type="PROSITE" id="PS51513"/>
    </source>
</evidence>
<dbReference type="PROSITE" id="PS51513">
    <property type="entry name" value="FFD"/>
    <property type="match status" value="1"/>
</dbReference>
<sequence length="132" mass="14339">MGKSNKPHPKDKDGDGNASDEDYIEDEDDVELSKVEIKPVYNKDDFFDTISCNAMNHEQNGRTRYSEQIKIDTEVVLLALFQGIGVVEVAVVLGVVAVVRGGYYGRGYGGYGGYGGGYVGRGRGRAMPTRAP</sequence>
<dbReference type="PANTHER" id="PTHR13586">
    <property type="entry name" value="SCD6 PROTEIN-RELATED"/>
    <property type="match status" value="1"/>
</dbReference>
<comment type="caution">
    <text evidence="5">The sequence shown here is derived from an EMBL/GenBank/DDBJ whole genome shotgun (WGS) entry which is preliminary data.</text>
</comment>
<name>A0A314UB98_PRUYE</name>
<dbReference type="PANTHER" id="PTHR13586:SF0">
    <property type="entry name" value="TRAILER HITCH, ISOFORM H"/>
    <property type="match status" value="1"/>
</dbReference>
<dbReference type="GO" id="GO:0033962">
    <property type="term" value="P:P-body assembly"/>
    <property type="evidence" value="ECO:0007669"/>
    <property type="project" value="TreeGrafter"/>
</dbReference>
<evidence type="ECO:0000313" key="5">
    <source>
        <dbReference type="EMBL" id="PQM34112.1"/>
    </source>
</evidence>
<dbReference type="OrthoDB" id="21539at2759"/>
<keyword evidence="3" id="KW-0812">Transmembrane</keyword>
<feature type="compositionally biased region" description="Acidic residues" evidence="2">
    <location>
        <begin position="18"/>
        <end position="29"/>
    </location>
</feature>
<feature type="transmembrane region" description="Helical" evidence="3">
    <location>
        <begin position="75"/>
        <end position="99"/>
    </location>
</feature>
<feature type="short sequence motif" description="FFD box" evidence="1">
    <location>
        <begin position="39"/>
        <end position="54"/>
    </location>
</feature>
<accession>A0A314UB98</accession>
<reference evidence="5 6" key="1">
    <citation type="submission" date="2018-02" db="EMBL/GenBank/DDBJ databases">
        <title>Draft genome of wild Prunus yedoensis var. nudiflora.</title>
        <authorList>
            <person name="Baek S."/>
            <person name="Kim J.-H."/>
            <person name="Choi K."/>
            <person name="Kim G.-B."/>
            <person name="Cho A."/>
            <person name="Jang H."/>
            <person name="Shin C.-H."/>
            <person name="Yu H.-J."/>
            <person name="Mun J.-H."/>
        </authorList>
    </citation>
    <scope>NUCLEOTIDE SEQUENCE [LARGE SCALE GENOMIC DNA]</scope>
    <source>
        <strain evidence="6">cv. Jeju island</strain>
        <tissue evidence="5">Leaf</tissue>
    </source>
</reference>
<dbReference type="GO" id="GO:0000932">
    <property type="term" value="C:P-body"/>
    <property type="evidence" value="ECO:0007669"/>
    <property type="project" value="TreeGrafter"/>
</dbReference>
<evidence type="ECO:0000313" key="6">
    <source>
        <dbReference type="Proteomes" id="UP000250321"/>
    </source>
</evidence>
<keyword evidence="6" id="KW-1185">Reference proteome</keyword>
<dbReference type="GO" id="GO:0003729">
    <property type="term" value="F:mRNA binding"/>
    <property type="evidence" value="ECO:0007669"/>
    <property type="project" value="TreeGrafter"/>
</dbReference>
<keyword evidence="3" id="KW-1133">Transmembrane helix</keyword>
<feature type="region of interest" description="Disordered" evidence="2">
    <location>
        <begin position="1"/>
        <end position="29"/>
    </location>
</feature>
<evidence type="ECO:0000256" key="2">
    <source>
        <dbReference type="SAM" id="MobiDB-lite"/>
    </source>
</evidence>
<organism evidence="5 6">
    <name type="scientific">Prunus yedoensis var. nudiflora</name>
    <dbReference type="NCBI Taxonomy" id="2094558"/>
    <lineage>
        <taxon>Eukaryota</taxon>
        <taxon>Viridiplantae</taxon>
        <taxon>Streptophyta</taxon>
        <taxon>Embryophyta</taxon>
        <taxon>Tracheophyta</taxon>
        <taxon>Spermatophyta</taxon>
        <taxon>Magnoliopsida</taxon>
        <taxon>eudicotyledons</taxon>
        <taxon>Gunneridae</taxon>
        <taxon>Pentapetalae</taxon>
        <taxon>rosids</taxon>
        <taxon>fabids</taxon>
        <taxon>Rosales</taxon>
        <taxon>Rosaceae</taxon>
        <taxon>Amygdaloideae</taxon>
        <taxon>Amygdaleae</taxon>
        <taxon>Prunus</taxon>
    </lineage>
</organism>
<proteinExistence type="predicted"/>
<dbReference type="EMBL" id="PJQY01003834">
    <property type="protein sequence ID" value="PQM34112.1"/>
    <property type="molecule type" value="Genomic_DNA"/>
</dbReference>
<dbReference type="Proteomes" id="UP000250321">
    <property type="component" value="Unassembled WGS sequence"/>
</dbReference>
<dbReference type="GO" id="GO:0034063">
    <property type="term" value="P:stress granule assembly"/>
    <property type="evidence" value="ECO:0007669"/>
    <property type="project" value="TreeGrafter"/>
</dbReference>
<dbReference type="AlphaFoldDB" id="A0A314UB98"/>
<dbReference type="STRING" id="2094558.A0A314UB98"/>
<feature type="domain" description="FFD box profile" evidence="4">
    <location>
        <begin position="39"/>
        <end position="54"/>
    </location>
</feature>
<protein>
    <submittedName>
        <fullName evidence="5">Protein decapping 5 isoform X1</fullName>
    </submittedName>
</protein>
<keyword evidence="3" id="KW-0472">Membrane</keyword>